<keyword evidence="3" id="KW-0804">Transcription</keyword>
<proteinExistence type="predicted"/>
<dbReference type="InterPro" id="IPR000835">
    <property type="entry name" value="HTH_MarR-typ"/>
</dbReference>
<gene>
    <name evidence="5" type="ORF">GCM10007108_12390</name>
</gene>
<evidence type="ECO:0000259" key="4">
    <source>
        <dbReference type="PROSITE" id="PS50995"/>
    </source>
</evidence>
<accession>A0AA37BRT1</accession>
<sequence>MIAVLREGSDVEPINIWRLYSRTWKKWYRCVERNLSSLGLGVNDYSTIRILSEEGECNMAYLAEMLHVSQGWMTGLIDKLEERGLVRRVRGDEDRRVIKIAITDLGRQTFEKARETHMRFVEKSLKSFSKEELREFYRLIEKLSENIDEISQ</sequence>
<keyword evidence="2" id="KW-0238">DNA-binding</keyword>
<reference evidence="5" key="2">
    <citation type="submission" date="2022-09" db="EMBL/GenBank/DDBJ databases">
        <authorList>
            <person name="Sun Q."/>
            <person name="Ohkuma M."/>
        </authorList>
    </citation>
    <scope>NUCLEOTIDE SEQUENCE</scope>
    <source>
        <strain evidence="5">JCM 13583</strain>
    </source>
</reference>
<name>A0AA37BRT1_9ARCH</name>
<evidence type="ECO:0000256" key="3">
    <source>
        <dbReference type="ARBA" id="ARBA00023163"/>
    </source>
</evidence>
<dbReference type="PANTHER" id="PTHR42756">
    <property type="entry name" value="TRANSCRIPTIONAL REGULATOR, MARR"/>
    <property type="match status" value="1"/>
</dbReference>
<dbReference type="PROSITE" id="PS50995">
    <property type="entry name" value="HTH_MARR_2"/>
    <property type="match status" value="1"/>
</dbReference>
<reference evidence="5" key="1">
    <citation type="journal article" date="2014" name="Int. J. Syst. Evol. Microbiol.">
        <title>Complete genome sequence of Corynebacterium casei LMG S-19264T (=DSM 44701T), isolated from a smear-ripened cheese.</title>
        <authorList>
            <consortium name="US DOE Joint Genome Institute (JGI-PGF)"/>
            <person name="Walter F."/>
            <person name="Albersmeier A."/>
            <person name="Kalinowski J."/>
            <person name="Ruckert C."/>
        </authorList>
    </citation>
    <scope>NUCLEOTIDE SEQUENCE</scope>
    <source>
        <strain evidence="5">JCM 13583</strain>
    </source>
</reference>
<protein>
    <recommendedName>
        <fullName evidence="4">HTH marR-type domain-containing protein</fullName>
    </recommendedName>
</protein>
<dbReference type="Proteomes" id="UP000632195">
    <property type="component" value="Unassembled WGS sequence"/>
</dbReference>
<feature type="domain" description="HTH marR-type" evidence="4">
    <location>
        <begin position="1"/>
        <end position="145"/>
    </location>
</feature>
<comment type="caution">
    <text evidence="5">The sequence shown here is derived from an EMBL/GenBank/DDBJ whole genome shotgun (WGS) entry which is preliminary data.</text>
</comment>
<evidence type="ECO:0000256" key="2">
    <source>
        <dbReference type="ARBA" id="ARBA00023125"/>
    </source>
</evidence>
<evidence type="ECO:0000256" key="1">
    <source>
        <dbReference type="ARBA" id="ARBA00023015"/>
    </source>
</evidence>
<dbReference type="InterPro" id="IPR036388">
    <property type="entry name" value="WH-like_DNA-bd_sf"/>
</dbReference>
<keyword evidence="6" id="KW-1185">Reference proteome</keyword>
<evidence type="ECO:0000313" key="5">
    <source>
        <dbReference type="EMBL" id="GGM75968.1"/>
    </source>
</evidence>
<dbReference type="InterPro" id="IPR036390">
    <property type="entry name" value="WH_DNA-bd_sf"/>
</dbReference>
<dbReference type="PRINTS" id="PR00598">
    <property type="entry name" value="HTHMARR"/>
</dbReference>
<dbReference type="AlphaFoldDB" id="A0AA37BRT1"/>
<dbReference type="EMBL" id="BMNY01000002">
    <property type="protein sequence ID" value="GGM75968.1"/>
    <property type="molecule type" value="Genomic_DNA"/>
</dbReference>
<dbReference type="SUPFAM" id="SSF46785">
    <property type="entry name" value="Winged helix' DNA-binding domain"/>
    <property type="match status" value="1"/>
</dbReference>
<keyword evidence="1" id="KW-0805">Transcription regulation</keyword>
<dbReference type="GO" id="GO:0003677">
    <property type="term" value="F:DNA binding"/>
    <property type="evidence" value="ECO:0007669"/>
    <property type="project" value="UniProtKB-KW"/>
</dbReference>
<dbReference type="GO" id="GO:0003700">
    <property type="term" value="F:DNA-binding transcription factor activity"/>
    <property type="evidence" value="ECO:0007669"/>
    <property type="project" value="InterPro"/>
</dbReference>
<dbReference type="Gene3D" id="1.10.10.10">
    <property type="entry name" value="Winged helix-like DNA-binding domain superfamily/Winged helix DNA-binding domain"/>
    <property type="match status" value="1"/>
</dbReference>
<dbReference type="PANTHER" id="PTHR42756:SF1">
    <property type="entry name" value="TRANSCRIPTIONAL REPRESSOR OF EMRAB OPERON"/>
    <property type="match status" value="1"/>
</dbReference>
<dbReference type="Pfam" id="PF01047">
    <property type="entry name" value="MarR"/>
    <property type="match status" value="1"/>
</dbReference>
<evidence type="ECO:0000313" key="6">
    <source>
        <dbReference type="Proteomes" id="UP000632195"/>
    </source>
</evidence>
<dbReference type="SMART" id="SM00347">
    <property type="entry name" value="HTH_MARR"/>
    <property type="match status" value="1"/>
</dbReference>
<organism evidence="5 6">
    <name type="scientific">Thermogymnomonas acidicola</name>
    <dbReference type="NCBI Taxonomy" id="399579"/>
    <lineage>
        <taxon>Archaea</taxon>
        <taxon>Methanobacteriati</taxon>
        <taxon>Thermoplasmatota</taxon>
        <taxon>Thermoplasmata</taxon>
        <taxon>Thermoplasmatales</taxon>
        <taxon>Thermogymnomonas</taxon>
    </lineage>
</organism>